<dbReference type="Pfam" id="PF07228">
    <property type="entry name" value="SpoIIE"/>
    <property type="match status" value="1"/>
</dbReference>
<dbReference type="SUPFAM" id="SSF81606">
    <property type="entry name" value="PP2C-like"/>
    <property type="match status" value="1"/>
</dbReference>
<dbReference type="InterPro" id="IPR036457">
    <property type="entry name" value="PPM-type-like_dom_sf"/>
</dbReference>
<evidence type="ECO:0000256" key="1">
    <source>
        <dbReference type="ARBA" id="ARBA00022801"/>
    </source>
</evidence>
<dbReference type="PANTHER" id="PTHR43156">
    <property type="entry name" value="STAGE II SPORULATION PROTEIN E-RELATED"/>
    <property type="match status" value="1"/>
</dbReference>
<feature type="domain" description="PPM-type phosphatase" evidence="2">
    <location>
        <begin position="289"/>
        <end position="486"/>
    </location>
</feature>
<reference evidence="3 4" key="1">
    <citation type="submission" date="2021-01" db="EMBL/GenBank/DDBJ databases">
        <title>Whole genome shotgun sequence of Actinoplanes couchii NBRC 106145.</title>
        <authorList>
            <person name="Komaki H."/>
            <person name="Tamura T."/>
        </authorList>
    </citation>
    <scope>NUCLEOTIDE SEQUENCE [LARGE SCALE GENOMIC DNA]</scope>
    <source>
        <strain evidence="3 4">NBRC 106145</strain>
    </source>
</reference>
<evidence type="ECO:0000259" key="2">
    <source>
        <dbReference type="SMART" id="SM00331"/>
    </source>
</evidence>
<dbReference type="SUPFAM" id="SSF55785">
    <property type="entry name" value="PYP-like sensor domain (PAS domain)"/>
    <property type="match status" value="1"/>
</dbReference>
<dbReference type="Gene3D" id="3.30.450.20">
    <property type="entry name" value="PAS domain"/>
    <property type="match status" value="1"/>
</dbReference>
<dbReference type="Gene3D" id="3.60.40.10">
    <property type="entry name" value="PPM-type phosphatase domain"/>
    <property type="match status" value="1"/>
</dbReference>
<dbReference type="InterPro" id="IPR035965">
    <property type="entry name" value="PAS-like_dom_sf"/>
</dbReference>
<dbReference type="PANTHER" id="PTHR43156:SF2">
    <property type="entry name" value="STAGE II SPORULATION PROTEIN E"/>
    <property type="match status" value="1"/>
</dbReference>
<keyword evidence="1" id="KW-0378">Hydrolase</keyword>
<dbReference type="InterPro" id="IPR052016">
    <property type="entry name" value="Bact_Sigma-Reg"/>
</dbReference>
<sequence length="487" mass="53135">MVDEAVVRELIAAVPAGCTWMLPVPAADGSVADFRIAATSDQIRDIFGRGTQRVDGLLGELYPSLPGSPLWSMYLRVMESGTPERMDEFRYAETRSGIVAESRFEISASRVLGGILVWWQRVDEHQRRLEHTEILGSLGWTEYDLASGRTDWSPGMFRIFGVDPARDPLSRLEQARLMLPEDRGIAETAWQTLDSGAGSDVTARFRVGDRVRHLRILSDVARDAAGAPVKIYAVVQDVSARVESRTEIESLSDRLRTREMTALAEHRLAGQLQNLIQPVPSEPLALAGLEVLVSYLPAESTTKVGGDWYHAQTLPDGLVALAIGDVAGHGLEAASGMAHLRFALVAWLSIGIRDPGELLGHMNRLCLQLGITGTALIAFYDPRTRELPWARAGHPPPLLSRAGRVGELERPAGLLLGAEPETVFPVSRAGLEPDDLVLFFTDGLVERRGLPEGRFAEVREHLAASAVGMLHTPSPDDDTCTLAIRVS</sequence>
<comment type="caution">
    <text evidence="3">The sequence shown here is derived from an EMBL/GenBank/DDBJ whole genome shotgun (WGS) entry which is preliminary data.</text>
</comment>
<dbReference type="Proteomes" id="UP000612282">
    <property type="component" value="Unassembled WGS sequence"/>
</dbReference>
<gene>
    <name evidence="3" type="ORF">Aco03nite_095170</name>
</gene>
<dbReference type="EMBL" id="BOMG01000119">
    <property type="protein sequence ID" value="GID61113.1"/>
    <property type="molecule type" value="Genomic_DNA"/>
</dbReference>
<dbReference type="InterPro" id="IPR001932">
    <property type="entry name" value="PPM-type_phosphatase-like_dom"/>
</dbReference>
<evidence type="ECO:0000313" key="4">
    <source>
        <dbReference type="Proteomes" id="UP000612282"/>
    </source>
</evidence>
<organism evidence="3 4">
    <name type="scientific">Actinoplanes couchii</name>
    <dbReference type="NCBI Taxonomy" id="403638"/>
    <lineage>
        <taxon>Bacteria</taxon>
        <taxon>Bacillati</taxon>
        <taxon>Actinomycetota</taxon>
        <taxon>Actinomycetes</taxon>
        <taxon>Micromonosporales</taxon>
        <taxon>Micromonosporaceae</taxon>
        <taxon>Actinoplanes</taxon>
    </lineage>
</organism>
<proteinExistence type="predicted"/>
<dbReference type="RefSeq" id="WP_203808773.1">
    <property type="nucleotide sequence ID" value="NZ_BAAAQE010000055.1"/>
</dbReference>
<keyword evidence="4" id="KW-1185">Reference proteome</keyword>
<dbReference type="SMART" id="SM00331">
    <property type="entry name" value="PP2C_SIG"/>
    <property type="match status" value="1"/>
</dbReference>
<accession>A0ABQ3XRK8</accession>
<name>A0ABQ3XRK8_9ACTN</name>
<evidence type="ECO:0000313" key="3">
    <source>
        <dbReference type="EMBL" id="GID61113.1"/>
    </source>
</evidence>
<protein>
    <recommendedName>
        <fullName evidence="2">PPM-type phosphatase domain-containing protein</fullName>
    </recommendedName>
</protein>